<dbReference type="OrthoDB" id="5243766at2"/>
<reference evidence="6 7" key="1">
    <citation type="submission" date="2018-05" db="EMBL/GenBank/DDBJ databases">
        <title>Genetic diversity of glacier-inhabiting Cryobacterium bacteria in China and description of Cryobacterium mengkeensis sp. nov. and Arthrobacter glacialis sp. nov.</title>
        <authorList>
            <person name="Liu Q."/>
            <person name="Xin Y.-H."/>
        </authorList>
    </citation>
    <scope>NUCLEOTIDE SEQUENCE [LARGE SCALE GENOMIC DNA]</scope>
    <source>
        <strain evidence="6 7">GP3</strain>
    </source>
</reference>
<proteinExistence type="predicted"/>
<evidence type="ECO:0000256" key="4">
    <source>
        <dbReference type="ARBA" id="ARBA00023163"/>
    </source>
</evidence>
<dbReference type="Gene3D" id="1.10.1740.10">
    <property type="match status" value="1"/>
</dbReference>
<keyword evidence="1" id="KW-0805">Transcription regulation</keyword>
<dbReference type="GO" id="GO:0003677">
    <property type="term" value="F:DNA binding"/>
    <property type="evidence" value="ECO:0007669"/>
    <property type="project" value="UniProtKB-KW"/>
</dbReference>
<accession>A0A2V3DY62</accession>
<dbReference type="GO" id="GO:0016987">
    <property type="term" value="F:sigma factor activity"/>
    <property type="evidence" value="ECO:0007669"/>
    <property type="project" value="UniProtKB-KW"/>
</dbReference>
<evidence type="ECO:0000313" key="7">
    <source>
        <dbReference type="Proteomes" id="UP000246303"/>
    </source>
</evidence>
<dbReference type="RefSeq" id="WP_110104787.1">
    <property type="nucleotide sequence ID" value="NZ_JACBZZ010000001.1"/>
</dbReference>
<dbReference type="Proteomes" id="UP000246303">
    <property type="component" value="Unassembled WGS sequence"/>
</dbReference>
<comment type="caution">
    <text evidence="6">The sequence shown here is derived from an EMBL/GenBank/DDBJ whole genome shotgun (WGS) entry which is preliminary data.</text>
</comment>
<organism evidence="6 7">
    <name type="scientific">Arthrobacter psychrochitiniphilus</name>
    <dbReference type="NCBI Taxonomy" id="291045"/>
    <lineage>
        <taxon>Bacteria</taxon>
        <taxon>Bacillati</taxon>
        <taxon>Actinomycetota</taxon>
        <taxon>Actinomycetes</taxon>
        <taxon>Micrococcales</taxon>
        <taxon>Micrococcaceae</taxon>
        <taxon>Arthrobacter</taxon>
    </lineage>
</organism>
<keyword evidence="4" id="KW-0804">Transcription</keyword>
<evidence type="ECO:0000259" key="5">
    <source>
        <dbReference type="Pfam" id="PF04542"/>
    </source>
</evidence>
<keyword evidence="7" id="KW-1185">Reference proteome</keyword>
<evidence type="ECO:0000256" key="2">
    <source>
        <dbReference type="ARBA" id="ARBA00023082"/>
    </source>
</evidence>
<dbReference type="InterPro" id="IPR013325">
    <property type="entry name" value="RNA_pol_sigma_r2"/>
</dbReference>
<feature type="domain" description="RNA polymerase sigma-70 region 2" evidence="5">
    <location>
        <begin position="32"/>
        <end position="98"/>
    </location>
</feature>
<dbReference type="PANTHER" id="PTHR43133:SF8">
    <property type="entry name" value="RNA POLYMERASE SIGMA FACTOR HI_1459-RELATED"/>
    <property type="match status" value="1"/>
</dbReference>
<dbReference type="GO" id="GO:0006352">
    <property type="term" value="P:DNA-templated transcription initiation"/>
    <property type="evidence" value="ECO:0007669"/>
    <property type="project" value="InterPro"/>
</dbReference>
<evidence type="ECO:0000256" key="1">
    <source>
        <dbReference type="ARBA" id="ARBA00023015"/>
    </source>
</evidence>
<gene>
    <name evidence="6" type="ORF">CVS29_02875</name>
</gene>
<dbReference type="Pfam" id="PF04542">
    <property type="entry name" value="Sigma70_r2"/>
    <property type="match status" value="1"/>
</dbReference>
<evidence type="ECO:0000313" key="6">
    <source>
        <dbReference type="EMBL" id="PXA69502.1"/>
    </source>
</evidence>
<dbReference type="InterPro" id="IPR039425">
    <property type="entry name" value="RNA_pol_sigma-70-like"/>
</dbReference>
<keyword evidence="3" id="KW-0238">DNA-binding</keyword>
<keyword evidence="2" id="KW-0731">Sigma factor</keyword>
<dbReference type="SUPFAM" id="SSF88946">
    <property type="entry name" value="Sigma2 domain of RNA polymerase sigma factors"/>
    <property type="match status" value="1"/>
</dbReference>
<dbReference type="AlphaFoldDB" id="A0A2V3DY62"/>
<dbReference type="PANTHER" id="PTHR43133">
    <property type="entry name" value="RNA POLYMERASE ECF-TYPE SIGMA FACTO"/>
    <property type="match status" value="1"/>
</dbReference>
<protein>
    <recommendedName>
        <fullName evidence="5">RNA polymerase sigma-70 region 2 domain-containing protein</fullName>
    </recommendedName>
</protein>
<evidence type="ECO:0000256" key="3">
    <source>
        <dbReference type="ARBA" id="ARBA00023125"/>
    </source>
</evidence>
<name>A0A2V3DY62_9MICC</name>
<dbReference type="EMBL" id="QHLZ01000001">
    <property type="protein sequence ID" value="PXA69502.1"/>
    <property type="molecule type" value="Genomic_DNA"/>
</dbReference>
<dbReference type="InterPro" id="IPR007627">
    <property type="entry name" value="RNA_pol_sigma70_r2"/>
</dbReference>
<sequence>MKPEAVQAARQVSEHELLRRLQTVDHEAFREIYERHFKATATVAHRFLGSRNSAEDAAQATFIVLWEKSNDIDLPGGSLMPWLATVCRLQCRNIRKKEW</sequence>